<sequence>MIKSFKDERARIIFQGNVPKKFPTEILRIAQRKIAMLNAAISLVDLRIPPGNRLEALKGNRAGQHSIRINDQYRICFIWNDGAENVEITDYH</sequence>
<protein>
    <submittedName>
        <fullName evidence="1">Type II toxin-antitoxin system RelE/ParE family toxin</fullName>
    </submittedName>
</protein>
<organism evidence="1 2">
    <name type="scientific">Stappia indica</name>
    <dbReference type="NCBI Taxonomy" id="538381"/>
    <lineage>
        <taxon>Bacteria</taxon>
        <taxon>Pseudomonadati</taxon>
        <taxon>Pseudomonadota</taxon>
        <taxon>Alphaproteobacteria</taxon>
        <taxon>Hyphomicrobiales</taxon>
        <taxon>Stappiaceae</taxon>
        <taxon>Stappia</taxon>
    </lineage>
</organism>
<evidence type="ECO:0000313" key="1">
    <source>
        <dbReference type="EMBL" id="QGZ33142.1"/>
    </source>
</evidence>
<dbReference type="EMBL" id="CP046908">
    <property type="protein sequence ID" value="QGZ33142.1"/>
    <property type="molecule type" value="Genomic_DNA"/>
</dbReference>
<dbReference type="OrthoDB" id="9801102at2"/>
<dbReference type="PANTHER" id="PTHR40266">
    <property type="entry name" value="TOXIN HIGB-1"/>
    <property type="match status" value="1"/>
</dbReference>
<proteinExistence type="predicted"/>
<evidence type="ECO:0000313" key="2">
    <source>
        <dbReference type="Proteomes" id="UP000435648"/>
    </source>
</evidence>
<dbReference type="SUPFAM" id="SSF143011">
    <property type="entry name" value="RelE-like"/>
    <property type="match status" value="1"/>
</dbReference>
<dbReference type="InterPro" id="IPR007711">
    <property type="entry name" value="HigB-1"/>
</dbReference>
<name>A0A857C3F3_9HYPH</name>
<reference evidence="1 2" key="1">
    <citation type="submission" date="2019-12" db="EMBL/GenBank/DDBJ databases">
        <title>The genome of Stappia indica PHM037.</title>
        <authorList>
            <person name="Kacar D."/>
            <person name="Galan B."/>
            <person name="Canedo L."/>
            <person name="Rodriguez P."/>
            <person name="de la Calle F."/>
            <person name="Garcia J.L."/>
        </authorList>
    </citation>
    <scope>NUCLEOTIDE SEQUENCE [LARGE SCALE GENOMIC DNA]</scope>
    <source>
        <strain evidence="1 2">PHM037</strain>
    </source>
</reference>
<dbReference type="InterPro" id="IPR035093">
    <property type="entry name" value="RelE/ParE_toxin_dom_sf"/>
</dbReference>
<dbReference type="Pfam" id="PF05015">
    <property type="entry name" value="HigB-like_toxin"/>
    <property type="match status" value="1"/>
</dbReference>
<dbReference type="RefSeq" id="WP_158192170.1">
    <property type="nucleotide sequence ID" value="NZ_CP046908.1"/>
</dbReference>
<dbReference type="KEGG" id="siw:GH266_00650"/>
<dbReference type="AlphaFoldDB" id="A0A857C3F3"/>
<accession>A0A857C3F3</accession>
<dbReference type="Proteomes" id="UP000435648">
    <property type="component" value="Chromosome"/>
</dbReference>
<dbReference type="PANTHER" id="PTHR40266:SF2">
    <property type="entry name" value="TOXIN HIGB-1"/>
    <property type="match status" value="1"/>
</dbReference>
<dbReference type="Gene3D" id="3.30.2310.20">
    <property type="entry name" value="RelE-like"/>
    <property type="match status" value="1"/>
</dbReference>
<gene>
    <name evidence="1" type="ORF">GH266_00650</name>
</gene>